<dbReference type="Pfam" id="PF17963">
    <property type="entry name" value="Big_9"/>
    <property type="match status" value="1"/>
</dbReference>
<gene>
    <name evidence="1" type="ORF">LCGC14_0799300</name>
</gene>
<evidence type="ECO:0000313" key="1">
    <source>
        <dbReference type="EMBL" id="KKN33879.1"/>
    </source>
</evidence>
<proteinExistence type="predicted"/>
<comment type="caution">
    <text evidence="1">The sequence shown here is derived from an EMBL/GenBank/DDBJ whole genome shotgun (WGS) entry which is preliminary data.</text>
</comment>
<accession>A0A0F9PUM0</accession>
<dbReference type="Gene3D" id="2.60.40.3440">
    <property type="match status" value="1"/>
</dbReference>
<protein>
    <recommendedName>
        <fullName evidence="2">Cadherin-like domain-containing protein</fullName>
    </recommendedName>
</protein>
<dbReference type="InterPro" id="IPR010221">
    <property type="entry name" value="VCBS_dom"/>
</dbReference>
<name>A0A0F9PUM0_9ZZZZ</name>
<dbReference type="EMBL" id="LAZR01002144">
    <property type="protein sequence ID" value="KKN33879.1"/>
    <property type="molecule type" value="Genomic_DNA"/>
</dbReference>
<dbReference type="AlphaFoldDB" id="A0A0F9PUM0"/>
<dbReference type="PROSITE" id="PS51257">
    <property type="entry name" value="PROKAR_LIPOPROTEIN"/>
    <property type="match status" value="1"/>
</dbReference>
<dbReference type="NCBIfam" id="TIGR01965">
    <property type="entry name" value="VCBS_repeat"/>
    <property type="match status" value="1"/>
</dbReference>
<sequence length="169" mass="17807">MRNIKTTHICVLLSALTLGACSSDDDKKQPTPVVNTAPTAIDAMLTTQTEVSITDMLSASDNDGDSLTYSLTSEPTLGTVTVNNDGNFTYTPNKEVTGSDSFMFGVSDGVNLQVTATVNITIDPLQVDFAQFATDAFNQAPNAEPLTVNGRVFTNTDTDVDGLISTSGN</sequence>
<organism evidence="1">
    <name type="scientific">marine sediment metagenome</name>
    <dbReference type="NCBI Taxonomy" id="412755"/>
    <lineage>
        <taxon>unclassified sequences</taxon>
        <taxon>metagenomes</taxon>
        <taxon>ecological metagenomes</taxon>
    </lineage>
</organism>
<evidence type="ECO:0008006" key="2">
    <source>
        <dbReference type="Google" id="ProtNLM"/>
    </source>
</evidence>
<reference evidence="1" key="1">
    <citation type="journal article" date="2015" name="Nature">
        <title>Complex archaea that bridge the gap between prokaryotes and eukaryotes.</title>
        <authorList>
            <person name="Spang A."/>
            <person name="Saw J.H."/>
            <person name="Jorgensen S.L."/>
            <person name="Zaremba-Niedzwiedzka K."/>
            <person name="Martijn J."/>
            <person name="Lind A.E."/>
            <person name="van Eijk R."/>
            <person name="Schleper C."/>
            <person name="Guy L."/>
            <person name="Ettema T.J."/>
        </authorList>
    </citation>
    <scope>NUCLEOTIDE SEQUENCE</scope>
</reference>